<name>A0A1R4HEY4_9GAMM</name>
<organism evidence="1 2">
    <name type="scientific">Crenothrix polyspora</name>
    <dbReference type="NCBI Taxonomy" id="360316"/>
    <lineage>
        <taxon>Bacteria</taxon>
        <taxon>Pseudomonadati</taxon>
        <taxon>Pseudomonadota</taxon>
        <taxon>Gammaproteobacteria</taxon>
        <taxon>Methylococcales</taxon>
        <taxon>Crenotrichaceae</taxon>
        <taxon>Crenothrix</taxon>
    </lineage>
</organism>
<gene>
    <name evidence="1" type="ORF">CRENPOLYSF2_4230001</name>
</gene>
<accession>A0A1R4HEY4</accession>
<reference evidence="2" key="1">
    <citation type="submission" date="2017-02" db="EMBL/GenBank/DDBJ databases">
        <authorList>
            <person name="Daims H."/>
        </authorList>
    </citation>
    <scope>NUCLEOTIDE SEQUENCE [LARGE SCALE GENOMIC DNA]</scope>
</reference>
<evidence type="ECO:0000313" key="1">
    <source>
        <dbReference type="EMBL" id="SJM94769.1"/>
    </source>
</evidence>
<sequence>MGVCGYKTIATVTGTIVRAISPLSVTGVHLGLRTHSIRATTAPNDAHEIFCKEVTLDCTSAEKSATPETWNCFGRNEWDAILARGRGLETTLTKLSPQNSLCKTFQDSGVSGGAIFSPAQVPKPASGDEFSGVLH</sequence>
<dbReference type="Proteomes" id="UP000195442">
    <property type="component" value="Unassembled WGS sequence"/>
</dbReference>
<evidence type="ECO:0000313" key="2">
    <source>
        <dbReference type="Proteomes" id="UP000195442"/>
    </source>
</evidence>
<dbReference type="AlphaFoldDB" id="A0A1R4HEY4"/>
<protein>
    <submittedName>
        <fullName evidence="1">Uncharacterized protein</fullName>
    </submittedName>
</protein>
<keyword evidence="2" id="KW-1185">Reference proteome</keyword>
<dbReference type="EMBL" id="FUKJ01000361">
    <property type="protein sequence ID" value="SJM94769.1"/>
    <property type="molecule type" value="Genomic_DNA"/>
</dbReference>
<proteinExistence type="predicted"/>